<protein>
    <submittedName>
        <fullName evidence="3">Glycoside hydrolase family 79</fullName>
    </submittedName>
</protein>
<dbReference type="Pfam" id="PF16862">
    <property type="entry name" value="Glyco_hydro_79C"/>
    <property type="match status" value="1"/>
</dbReference>
<evidence type="ECO:0000313" key="3">
    <source>
        <dbReference type="EMBL" id="ATY65205.1"/>
    </source>
</evidence>
<dbReference type="VEuPathDB" id="FungiDB:A9K55_004870"/>
<dbReference type="Gene3D" id="3.20.20.80">
    <property type="entry name" value="Glycosidases"/>
    <property type="match status" value="1"/>
</dbReference>
<dbReference type="SUPFAM" id="SSF51445">
    <property type="entry name" value="(Trans)glycosidases"/>
    <property type="match status" value="1"/>
</dbReference>
<dbReference type="InterPro" id="IPR052974">
    <property type="entry name" value="GH79_Enzymes"/>
</dbReference>
<dbReference type="EMBL" id="CP023325">
    <property type="protein sequence ID" value="ATY65205.1"/>
    <property type="molecule type" value="Genomic_DNA"/>
</dbReference>
<dbReference type="VEuPathDB" id="FungiDB:CCM_08686"/>
<dbReference type="GO" id="GO:0016787">
    <property type="term" value="F:hydrolase activity"/>
    <property type="evidence" value="ECO:0007669"/>
    <property type="project" value="UniProtKB-KW"/>
</dbReference>
<dbReference type="PANTHER" id="PTHR36183:SF2">
    <property type="entry name" value="BETA-GLUCURONIDASE C-TERMINAL DOMAIN-CONTAINING PROTEIN"/>
    <property type="match status" value="1"/>
</dbReference>
<dbReference type="PANTHER" id="PTHR36183">
    <property type="entry name" value="BETA-GLUCURONIDASE"/>
    <property type="match status" value="1"/>
</dbReference>
<name>A0A2H4SQ23_CORMI</name>
<keyword evidence="3" id="KW-0378">Hydrolase</keyword>
<dbReference type="AlphaFoldDB" id="A0A2H4SQ23"/>
<sequence length="495" mass="53071">MVRFLALTAAIVPSVWAINTDGSLYSSFVSLSIELIGFPDWAGSKSNPNEYSNNLINGLASAQGSPMVVRVGGNSADRAIYDETLTTPTASSCRHADPGAFQCIGPKFFDSYGAFPKGTLYSHNFNVATWNSSGFHTLEATVPLVCRALRGQLSLFEVGNEPDLYIGKRRDSDYDVDDYLADWANTTARFEKYLRAACPDMVEHLRYMFPSVSSPGSRLRVPDMYKDAPRGDSLARVAQISVHNYMAGATQPGVTLQATLMNHTAVARSLANHVSYAQSMAAANADYVIGEHNSLYGGGAAGLSDVFGAALWGMDFALHAAATAVVKRVHFHQAIGSPYAAWSPVAPQQTKPAYYGKLAAATFLANASAIRVRTLPLGGRADLDSGYGAYVDGVLERIAILNLREYDAAAGTSRGRKVYAVKVEPESRWTVKRLWAPGARDKTGVAFNGFAYEAKTVGKPERVSALPSNEQVTADKGGKLVVDVADSEAVVIVQA</sequence>
<reference evidence="3 4" key="1">
    <citation type="journal article" date="2017" name="BMC Genomics">
        <title>Chromosome level assembly and secondary metabolite potential of the parasitic fungus Cordyceps militaris.</title>
        <authorList>
            <person name="Kramer G.J."/>
            <person name="Nodwell J.R."/>
        </authorList>
    </citation>
    <scope>NUCLEOTIDE SEQUENCE [LARGE SCALE GENOMIC DNA]</scope>
    <source>
        <strain evidence="3 4">ATCC 34164</strain>
    </source>
</reference>
<evidence type="ECO:0000256" key="1">
    <source>
        <dbReference type="SAM" id="SignalP"/>
    </source>
</evidence>
<dbReference type="InterPro" id="IPR017853">
    <property type="entry name" value="GH"/>
</dbReference>
<proteinExistence type="predicted"/>
<evidence type="ECO:0000259" key="2">
    <source>
        <dbReference type="Pfam" id="PF16862"/>
    </source>
</evidence>
<feature type="domain" description="Beta-glucuronidase C-terminal" evidence="2">
    <location>
        <begin position="386"/>
        <end position="491"/>
    </location>
</feature>
<organism evidence="3 4">
    <name type="scientific">Cordyceps militaris</name>
    <name type="common">Caterpillar fungus</name>
    <name type="synonym">Clavaria militaris</name>
    <dbReference type="NCBI Taxonomy" id="73501"/>
    <lineage>
        <taxon>Eukaryota</taxon>
        <taxon>Fungi</taxon>
        <taxon>Dikarya</taxon>
        <taxon>Ascomycota</taxon>
        <taxon>Pezizomycotina</taxon>
        <taxon>Sordariomycetes</taxon>
        <taxon>Hypocreomycetidae</taxon>
        <taxon>Hypocreales</taxon>
        <taxon>Cordycipitaceae</taxon>
        <taxon>Cordyceps</taxon>
    </lineage>
</organism>
<dbReference type="OrthoDB" id="2796951at2759"/>
<gene>
    <name evidence="3" type="ORF">A9K55_004870</name>
</gene>
<evidence type="ECO:0000313" key="4">
    <source>
        <dbReference type="Proteomes" id="UP000323067"/>
    </source>
</evidence>
<dbReference type="InterPro" id="IPR031728">
    <property type="entry name" value="GlcAase_C"/>
</dbReference>
<keyword evidence="1" id="KW-0732">Signal</keyword>
<dbReference type="Proteomes" id="UP000323067">
    <property type="component" value="Chromosome v"/>
</dbReference>
<feature type="signal peptide" evidence="1">
    <location>
        <begin position="1"/>
        <end position="17"/>
    </location>
</feature>
<feature type="chain" id="PRO_5014184344" evidence="1">
    <location>
        <begin position="18"/>
        <end position="495"/>
    </location>
</feature>
<accession>A0A2H4SQ23</accession>